<gene>
    <name evidence="2" type="ORF">J2S59_000964</name>
</gene>
<dbReference type="InterPro" id="IPR050900">
    <property type="entry name" value="Transposase_IS3/IS150/IS904"/>
</dbReference>
<organism evidence="2 3">
    <name type="scientific">Nocardioides massiliensis</name>
    <dbReference type="NCBI Taxonomy" id="1325935"/>
    <lineage>
        <taxon>Bacteria</taxon>
        <taxon>Bacillati</taxon>
        <taxon>Actinomycetota</taxon>
        <taxon>Actinomycetes</taxon>
        <taxon>Propionibacteriales</taxon>
        <taxon>Nocardioidaceae</taxon>
        <taxon>Nocardioides</taxon>
    </lineage>
</organism>
<dbReference type="PANTHER" id="PTHR46889:SF4">
    <property type="entry name" value="TRANSPOSASE INSO FOR INSERTION SEQUENCE ELEMENT IS911B-RELATED"/>
    <property type="match status" value="1"/>
</dbReference>
<evidence type="ECO:0000313" key="2">
    <source>
        <dbReference type="EMBL" id="MDP9821155.1"/>
    </source>
</evidence>
<sequence>MGYTGICWDNAMAESFFATLKTEFYYRRVWPTKAGASQAVGAWIEDRYNRRRRHSSIGQGSPVAFEMQHCNQTAAAPQAA</sequence>
<proteinExistence type="predicted"/>
<dbReference type="PANTHER" id="PTHR46889">
    <property type="entry name" value="TRANSPOSASE INSF FOR INSERTION SEQUENCE IS3B-RELATED"/>
    <property type="match status" value="1"/>
</dbReference>
<dbReference type="InterPro" id="IPR001584">
    <property type="entry name" value="Integrase_cat-core"/>
</dbReference>
<dbReference type="SUPFAM" id="SSF53098">
    <property type="entry name" value="Ribonuclease H-like"/>
    <property type="match status" value="1"/>
</dbReference>
<dbReference type="EMBL" id="JAUSQM010000001">
    <property type="protein sequence ID" value="MDP9821155.1"/>
    <property type="molecule type" value="Genomic_DNA"/>
</dbReference>
<keyword evidence="3" id="KW-1185">Reference proteome</keyword>
<accession>A0ABT9NL58</accession>
<dbReference type="InterPro" id="IPR012337">
    <property type="entry name" value="RNaseH-like_sf"/>
</dbReference>
<reference evidence="2 3" key="1">
    <citation type="submission" date="2023-07" db="EMBL/GenBank/DDBJ databases">
        <title>Sequencing the genomes of 1000 actinobacteria strains.</title>
        <authorList>
            <person name="Klenk H.-P."/>
        </authorList>
    </citation>
    <scope>NUCLEOTIDE SEQUENCE [LARGE SCALE GENOMIC DNA]</scope>
    <source>
        <strain evidence="2 3">GD13</strain>
    </source>
</reference>
<comment type="caution">
    <text evidence="2">The sequence shown here is derived from an EMBL/GenBank/DDBJ whole genome shotgun (WGS) entry which is preliminary data.</text>
</comment>
<dbReference type="Proteomes" id="UP001240447">
    <property type="component" value="Unassembled WGS sequence"/>
</dbReference>
<dbReference type="Pfam" id="PF13683">
    <property type="entry name" value="rve_3"/>
    <property type="match status" value="1"/>
</dbReference>
<feature type="domain" description="Integrase catalytic" evidence="1">
    <location>
        <begin position="4"/>
        <end position="62"/>
    </location>
</feature>
<evidence type="ECO:0000313" key="3">
    <source>
        <dbReference type="Proteomes" id="UP001240447"/>
    </source>
</evidence>
<protein>
    <submittedName>
        <fullName evidence="2">Transposase InsO family protein</fullName>
    </submittedName>
</protein>
<name>A0ABT9NL58_9ACTN</name>
<evidence type="ECO:0000259" key="1">
    <source>
        <dbReference type="Pfam" id="PF13683"/>
    </source>
</evidence>